<dbReference type="EMBL" id="WTYX01000001">
    <property type="protein sequence ID" value="MXO90874.1"/>
    <property type="molecule type" value="Genomic_DNA"/>
</dbReference>
<protein>
    <submittedName>
        <fullName evidence="6">MFS transporter</fullName>
    </submittedName>
</protein>
<feature type="transmembrane region" description="Helical" evidence="4">
    <location>
        <begin position="249"/>
        <end position="268"/>
    </location>
</feature>
<evidence type="ECO:0000256" key="1">
    <source>
        <dbReference type="ARBA" id="ARBA00022692"/>
    </source>
</evidence>
<evidence type="ECO:0000313" key="7">
    <source>
        <dbReference type="Proteomes" id="UP000442714"/>
    </source>
</evidence>
<dbReference type="PANTHER" id="PTHR23528:SF1">
    <property type="entry name" value="MAJOR FACILITATOR SUPERFAMILY (MFS) PROFILE DOMAIN-CONTAINING PROTEIN"/>
    <property type="match status" value="1"/>
</dbReference>
<keyword evidence="3 4" id="KW-0472">Membrane</keyword>
<feature type="transmembrane region" description="Helical" evidence="4">
    <location>
        <begin position="47"/>
        <end position="66"/>
    </location>
</feature>
<feature type="domain" description="Major facilitator superfamily (MFS) profile" evidence="5">
    <location>
        <begin position="1"/>
        <end position="158"/>
    </location>
</feature>
<gene>
    <name evidence="6" type="ORF">GRI41_08580</name>
</gene>
<evidence type="ECO:0000313" key="6">
    <source>
        <dbReference type="EMBL" id="MXO90874.1"/>
    </source>
</evidence>
<comment type="caution">
    <text evidence="6">The sequence shown here is derived from an EMBL/GenBank/DDBJ whole genome shotgun (WGS) entry which is preliminary data.</text>
</comment>
<dbReference type="PROSITE" id="PS50850">
    <property type="entry name" value="MFS"/>
    <property type="match status" value="2"/>
</dbReference>
<feature type="transmembrane region" description="Helical" evidence="4">
    <location>
        <begin position="16"/>
        <end position="35"/>
    </location>
</feature>
<feature type="transmembrane region" description="Helical" evidence="4">
    <location>
        <begin position="274"/>
        <end position="292"/>
    </location>
</feature>
<dbReference type="InterPro" id="IPR036259">
    <property type="entry name" value="MFS_trans_sf"/>
</dbReference>
<dbReference type="PANTHER" id="PTHR23528">
    <property type="match status" value="1"/>
</dbReference>
<dbReference type="InterPro" id="IPR020846">
    <property type="entry name" value="MFS_dom"/>
</dbReference>
<keyword evidence="1 4" id="KW-0812">Transmembrane</keyword>
<feature type="domain" description="Major facilitator superfamily (MFS) profile" evidence="5">
    <location>
        <begin position="182"/>
        <end position="363"/>
    </location>
</feature>
<dbReference type="InterPro" id="IPR011701">
    <property type="entry name" value="MFS"/>
</dbReference>
<feature type="transmembrane region" description="Helical" evidence="4">
    <location>
        <begin position="72"/>
        <end position="94"/>
    </location>
</feature>
<sequence>MPSRVSELAGAVDVEWVAYTTFFGAIVASLANILFGWLSDRIQNRRIWVWGGLIASSAMLVCFPYVTTLAMLIGFIILWQMALNMMLGPLAAWAGDSVPDQQKGMLGGLLAFAPAVGALSAAIVTIPGLANFQERLWIVATIVALCVLPVLLLGKPRRFAELEAAAGPESDVPGPALRSRKVVIRMWFARLLVQICEAALFANVLFWFRSIDKTLGDDDTAQILSIVVVVAIPIAMVVGRWADRHDRPITPLSVSAAFASIGLLLMAFSSTSLTAIASYAVFGIAGTVFLSLHTSQTLRVLPKPRNRGRDLGIFNLTNTAPSLVMPWLVLSLVPLFGFPALLATLAVLAALAAGLLWRLGKLV</sequence>
<keyword evidence="7" id="KW-1185">Reference proteome</keyword>
<feature type="transmembrane region" description="Helical" evidence="4">
    <location>
        <begin position="313"/>
        <end position="330"/>
    </location>
</feature>
<reference evidence="6 7" key="1">
    <citation type="submission" date="2019-12" db="EMBL/GenBank/DDBJ databases">
        <title>Genomic-based taxomic classification of the family Erythrobacteraceae.</title>
        <authorList>
            <person name="Xu L."/>
        </authorList>
    </citation>
    <scope>NUCLEOTIDE SEQUENCE [LARGE SCALE GENOMIC DNA]</scope>
    <source>
        <strain evidence="6 7">KCTC 52763</strain>
    </source>
</reference>
<dbReference type="Pfam" id="PF07690">
    <property type="entry name" value="MFS_1"/>
    <property type="match status" value="1"/>
</dbReference>
<feature type="transmembrane region" description="Helical" evidence="4">
    <location>
        <begin position="187"/>
        <end position="208"/>
    </location>
</feature>
<keyword evidence="2 4" id="KW-1133">Transmembrane helix</keyword>
<dbReference type="Proteomes" id="UP000442714">
    <property type="component" value="Unassembled WGS sequence"/>
</dbReference>
<organism evidence="6 7">
    <name type="scientific">Pontixanthobacter aquaemixtae</name>
    <dbReference type="NCBI Taxonomy" id="1958940"/>
    <lineage>
        <taxon>Bacteria</taxon>
        <taxon>Pseudomonadati</taxon>
        <taxon>Pseudomonadota</taxon>
        <taxon>Alphaproteobacteria</taxon>
        <taxon>Sphingomonadales</taxon>
        <taxon>Erythrobacteraceae</taxon>
        <taxon>Pontixanthobacter</taxon>
    </lineage>
</organism>
<feature type="transmembrane region" description="Helical" evidence="4">
    <location>
        <begin position="336"/>
        <end position="357"/>
    </location>
</feature>
<feature type="transmembrane region" description="Helical" evidence="4">
    <location>
        <begin position="136"/>
        <end position="154"/>
    </location>
</feature>
<dbReference type="SUPFAM" id="SSF103473">
    <property type="entry name" value="MFS general substrate transporter"/>
    <property type="match status" value="1"/>
</dbReference>
<dbReference type="GO" id="GO:0022857">
    <property type="term" value="F:transmembrane transporter activity"/>
    <property type="evidence" value="ECO:0007669"/>
    <property type="project" value="InterPro"/>
</dbReference>
<accession>A0A844ZTT0</accession>
<evidence type="ECO:0000256" key="2">
    <source>
        <dbReference type="ARBA" id="ARBA00022989"/>
    </source>
</evidence>
<dbReference type="AlphaFoldDB" id="A0A844ZTT0"/>
<feature type="transmembrane region" description="Helical" evidence="4">
    <location>
        <begin position="220"/>
        <end position="242"/>
    </location>
</feature>
<evidence type="ECO:0000256" key="4">
    <source>
        <dbReference type="SAM" id="Phobius"/>
    </source>
</evidence>
<dbReference type="Gene3D" id="1.20.1250.20">
    <property type="entry name" value="MFS general substrate transporter like domains"/>
    <property type="match status" value="2"/>
</dbReference>
<dbReference type="OrthoDB" id="7428510at2"/>
<evidence type="ECO:0000259" key="5">
    <source>
        <dbReference type="PROSITE" id="PS50850"/>
    </source>
</evidence>
<evidence type="ECO:0000256" key="3">
    <source>
        <dbReference type="ARBA" id="ARBA00023136"/>
    </source>
</evidence>
<feature type="transmembrane region" description="Helical" evidence="4">
    <location>
        <begin position="106"/>
        <end position="130"/>
    </location>
</feature>
<name>A0A844ZTT0_9SPHN</name>
<proteinExistence type="predicted"/>